<dbReference type="GO" id="GO:0042254">
    <property type="term" value="P:ribosome biogenesis"/>
    <property type="evidence" value="ECO:0007669"/>
    <property type="project" value="UniProtKB-ARBA"/>
</dbReference>
<evidence type="ECO:0000256" key="1">
    <source>
        <dbReference type="ARBA" id="ARBA00004413"/>
    </source>
</evidence>
<dbReference type="PANTHER" id="PTHR11139">
    <property type="entry name" value="ATAXIA TELANGIECTASIA MUTATED ATM -RELATED"/>
    <property type="match status" value="1"/>
</dbReference>
<dbReference type="GO" id="GO:0006995">
    <property type="term" value="P:cellular response to nitrogen starvation"/>
    <property type="evidence" value="ECO:0007669"/>
    <property type="project" value="UniProtKB-ARBA"/>
</dbReference>
<protein>
    <recommendedName>
        <fullName evidence="3">non-specific serine/threonine protein kinase</fullName>
        <ecNumber evidence="3">2.7.11.1</ecNumber>
    </recommendedName>
</protein>
<evidence type="ECO:0000259" key="19">
    <source>
        <dbReference type="PROSITE" id="PS51190"/>
    </source>
</evidence>
<evidence type="ECO:0000256" key="5">
    <source>
        <dbReference type="ARBA" id="ARBA00022554"/>
    </source>
</evidence>
<feature type="domain" description="FAT" evidence="18">
    <location>
        <begin position="1388"/>
        <end position="1972"/>
    </location>
</feature>
<feature type="domain" description="FATC" evidence="19">
    <location>
        <begin position="2493"/>
        <end position="2525"/>
    </location>
</feature>
<dbReference type="GO" id="GO:0000329">
    <property type="term" value="C:fungal-type vacuole membrane"/>
    <property type="evidence" value="ECO:0007669"/>
    <property type="project" value="UniProtKB-ARBA"/>
</dbReference>
<organism evidence="20 21">
    <name type="scientific">Pichia membranifaciens</name>
    <dbReference type="NCBI Taxonomy" id="4926"/>
    <lineage>
        <taxon>Eukaryota</taxon>
        <taxon>Fungi</taxon>
        <taxon>Dikarya</taxon>
        <taxon>Ascomycota</taxon>
        <taxon>Saccharomycotina</taxon>
        <taxon>Pichiomycetes</taxon>
        <taxon>Pichiales</taxon>
        <taxon>Pichiaceae</taxon>
        <taxon>Pichia</taxon>
    </lineage>
</organism>
<dbReference type="InterPro" id="IPR016024">
    <property type="entry name" value="ARM-type_fold"/>
</dbReference>
<evidence type="ECO:0000256" key="2">
    <source>
        <dbReference type="ARBA" id="ARBA00011031"/>
    </source>
</evidence>
<dbReference type="Pfam" id="PF02259">
    <property type="entry name" value="FAT"/>
    <property type="match status" value="1"/>
</dbReference>
<dbReference type="GO" id="GO:0005886">
    <property type="term" value="C:plasma membrane"/>
    <property type="evidence" value="ECO:0007669"/>
    <property type="project" value="UniProtKB-SubCell"/>
</dbReference>
<dbReference type="InterPro" id="IPR057564">
    <property type="entry name" value="HEAT_ATR"/>
</dbReference>
<dbReference type="GO" id="GO:0016242">
    <property type="term" value="P:negative regulation of macroautophagy"/>
    <property type="evidence" value="ECO:0007669"/>
    <property type="project" value="TreeGrafter"/>
</dbReference>
<comment type="catalytic activity">
    <reaction evidence="13">
        <text>L-threonyl-[protein] + ATP = O-phospho-L-threonyl-[protein] + ADP + H(+)</text>
        <dbReference type="Rhea" id="RHEA:46608"/>
        <dbReference type="Rhea" id="RHEA-COMP:11060"/>
        <dbReference type="Rhea" id="RHEA-COMP:11605"/>
        <dbReference type="ChEBI" id="CHEBI:15378"/>
        <dbReference type="ChEBI" id="CHEBI:30013"/>
        <dbReference type="ChEBI" id="CHEBI:30616"/>
        <dbReference type="ChEBI" id="CHEBI:61977"/>
        <dbReference type="ChEBI" id="CHEBI:456216"/>
        <dbReference type="EC" id="2.7.11.1"/>
    </reaction>
</comment>
<dbReference type="PROSITE" id="PS00916">
    <property type="entry name" value="PI3_4_KINASE_2"/>
    <property type="match status" value="1"/>
</dbReference>
<dbReference type="Pfam" id="PF11865">
    <property type="entry name" value="mTOR_dom"/>
    <property type="match status" value="1"/>
</dbReference>
<dbReference type="SMART" id="SM01346">
    <property type="entry name" value="DUF3385"/>
    <property type="match status" value="1"/>
</dbReference>
<evidence type="ECO:0000256" key="4">
    <source>
        <dbReference type="ARBA" id="ARBA00022527"/>
    </source>
</evidence>
<keyword evidence="7" id="KW-0677">Repeat</keyword>
<dbReference type="PANTHER" id="PTHR11139:SF9">
    <property type="entry name" value="SERINE_THREONINE-PROTEIN KINASE MTOR"/>
    <property type="match status" value="1"/>
</dbReference>
<dbReference type="GO" id="GO:0031931">
    <property type="term" value="C:TORC1 complex"/>
    <property type="evidence" value="ECO:0007669"/>
    <property type="project" value="TreeGrafter"/>
</dbReference>
<evidence type="ECO:0000256" key="6">
    <source>
        <dbReference type="ARBA" id="ARBA00022679"/>
    </source>
</evidence>
<keyword evidence="5" id="KW-0926">Vacuole</keyword>
<dbReference type="SUPFAM" id="SSF47212">
    <property type="entry name" value="FKBP12-rapamycin-binding domain of FKBP-rapamycin-associated protein (FRAP)"/>
    <property type="match status" value="1"/>
</dbReference>
<dbReference type="CDD" id="cd05169">
    <property type="entry name" value="PIKKc_TOR"/>
    <property type="match status" value="1"/>
</dbReference>
<evidence type="ECO:0000313" key="20">
    <source>
        <dbReference type="EMBL" id="GAV28441.1"/>
    </source>
</evidence>
<dbReference type="SMART" id="SM00146">
    <property type="entry name" value="PI3Kc"/>
    <property type="match status" value="1"/>
</dbReference>
<dbReference type="SMART" id="SM01343">
    <property type="entry name" value="FATC"/>
    <property type="match status" value="1"/>
</dbReference>
<dbReference type="InterPro" id="IPR003152">
    <property type="entry name" value="FATC_dom"/>
</dbReference>
<dbReference type="InterPro" id="IPR036738">
    <property type="entry name" value="FRB_sf"/>
</dbReference>
<gene>
    <name evidence="20" type="ORF">PMKS-001912</name>
</gene>
<dbReference type="Pfam" id="PF23593">
    <property type="entry name" value="HEAT_ATR"/>
    <property type="match status" value="1"/>
</dbReference>
<dbReference type="GO" id="GO:0038202">
    <property type="term" value="P:TORC1 signaling"/>
    <property type="evidence" value="ECO:0007669"/>
    <property type="project" value="TreeGrafter"/>
</dbReference>
<dbReference type="GO" id="GO:0004674">
    <property type="term" value="F:protein serine/threonine kinase activity"/>
    <property type="evidence" value="ECO:0007669"/>
    <property type="project" value="UniProtKB-KW"/>
</dbReference>
<dbReference type="GO" id="GO:0031932">
    <property type="term" value="C:TORC2 complex"/>
    <property type="evidence" value="ECO:0007669"/>
    <property type="project" value="TreeGrafter"/>
</dbReference>
<reference evidence="20 21" key="1">
    <citation type="submission" date="2016-08" db="EMBL/GenBank/DDBJ databases">
        <title>Whole genome shotgun sequence of Pichia membranifaciens KS47-1.</title>
        <authorList>
            <person name="Konishi M."/>
            <person name="Ishida M."/>
            <person name="Arakawa T."/>
            <person name="Kato Y."/>
            <person name="Horiuchi J."/>
        </authorList>
    </citation>
    <scope>NUCLEOTIDE SEQUENCE [LARGE SCALE GENOMIC DNA]</scope>
    <source>
        <strain evidence="20 21">KS47-1</strain>
    </source>
</reference>
<evidence type="ECO:0000259" key="18">
    <source>
        <dbReference type="PROSITE" id="PS51189"/>
    </source>
</evidence>
<keyword evidence="21" id="KW-1185">Reference proteome</keyword>
<dbReference type="InterPro" id="IPR021133">
    <property type="entry name" value="HEAT_type_2"/>
</dbReference>
<dbReference type="Pfam" id="PF08771">
    <property type="entry name" value="FRB_dom"/>
    <property type="match status" value="1"/>
</dbReference>
<evidence type="ECO:0000256" key="13">
    <source>
        <dbReference type="ARBA" id="ARBA00047899"/>
    </source>
</evidence>
<evidence type="ECO:0000256" key="3">
    <source>
        <dbReference type="ARBA" id="ARBA00012513"/>
    </source>
</evidence>
<keyword evidence="10" id="KW-0067">ATP-binding</keyword>
<dbReference type="InterPro" id="IPR011009">
    <property type="entry name" value="Kinase-like_dom_sf"/>
</dbReference>
<dbReference type="PROSITE" id="PS50077">
    <property type="entry name" value="HEAT_REPEAT"/>
    <property type="match status" value="1"/>
</dbReference>
<dbReference type="InterPro" id="IPR024585">
    <property type="entry name" value="mTOR_dom"/>
</dbReference>
<dbReference type="FunFam" id="3.30.1010.10:FF:000006">
    <property type="entry name" value="Serine/threonine-protein kinase TOR"/>
    <property type="match status" value="1"/>
</dbReference>
<dbReference type="InterPro" id="IPR014009">
    <property type="entry name" value="PIK_FAT"/>
</dbReference>
<dbReference type="SMART" id="SM01345">
    <property type="entry name" value="Rapamycin_bind"/>
    <property type="match status" value="1"/>
</dbReference>
<dbReference type="Gene3D" id="3.30.1010.10">
    <property type="entry name" value="Phosphatidylinositol 3-kinase Catalytic Subunit, Chain A, domain 4"/>
    <property type="match status" value="1"/>
</dbReference>
<evidence type="ECO:0000259" key="17">
    <source>
        <dbReference type="PROSITE" id="PS50290"/>
    </source>
</evidence>
<dbReference type="EC" id="2.7.11.1" evidence="3"/>
<evidence type="ECO:0000313" key="21">
    <source>
        <dbReference type="Proteomes" id="UP000186136"/>
    </source>
</evidence>
<feature type="region of interest" description="Disordered" evidence="16">
    <location>
        <begin position="1829"/>
        <end position="1852"/>
    </location>
</feature>
<evidence type="ECO:0000256" key="14">
    <source>
        <dbReference type="ARBA" id="ARBA00048679"/>
    </source>
</evidence>
<keyword evidence="4" id="KW-0723">Serine/threonine-protein kinase</keyword>
<dbReference type="Gene3D" id="1.10.1070.11">
    <property type="entry name" value="Phosphatidylinositol 3-/4-kinase, catalytic domain"/>
    <property type="match status" value="1"/>
</dbReference>
<comment type="caution">
    <text evidence="20">The sequence shown here is derived from an EMBL/GenBank/DDBJ whole genome shotgun (WGS) entry which is preliminary data.</text>
</comment>
<dbReference type="Pfam" id="PF02260">
    <property type="entry name" value="FATC"/>
    <property type="match status" value="1"/>
</dbReference>
<dbReference type="Gene3D" id="1.20.120.150">
    <property type="entry name" value="FKBP12-rapamycin binding domain"/>
    <property type="match status" value="1"/>
</dbReference>
<feature type="repeat" description="HEAT" evidence="15">
    <location>
        <begin position="1133"/>
        <end position="1171"/>
    </location>
</feature>
<dbReference type="Proteomes" id="UP000186136">
    <property type="component" value="Unassembled WGS sequence"/>
</dbReference>
<name>A0A1Q2YG30_9ASCO</name>
<dbReference type="InterPro" id="IPR000403">
    <property type="entry name" value="PI3/4_kinase_cat_dom"/>
</dbReference>
<evidence type="ECO:0000256" key="11">
    <source>
        <dbReference type="ARBA" id="ARBA00023306"/>
    </source>
</evidence>
<dbReference type="PROSITE" id="PS51189">
    <property type="entry name" value="FAT"/>
    <property type="match status" value="1"/>
</dbReference>
<accession>A0A1Q2YG30</accession>
<evidence type="ECO:0000256" key="16">
    <source>
        <dbReference type="SAM" id="MobiDB-lite"/>
    </source>
</evidence>
<feature type="domain" description="PI3K/PI4K catalytic" evidence="17">
    <location>
        <begin position="2146"/>
        <end position="2463"/>
    </location>
</feature>
<feature type="region of interest" description="Disordered" evidence="16">
    <location>
        <begin position="289"/>
        <end position="341"/>
    </location>
</feature>
<evidence type="ECO:0000256" key="15">
    <source>
        <dbReference type="PROSITE-ProRule" id="PRU00103"/>
    </source>
</evidence>
<dbReference type="SUPFAM" id="SSF48371">
    <property type="entry name" value="ARM repeat"/>
    <property type="match status" value="2"/>
</dbReference>
<feature type="region of interest" description="Disordered" evidence="16">
    <location>
        <begin position="112"/>
        <end position="132"/>
    </location>
</feature>
<feature type="compositionally biased region" description="Polar residues" evidence="16">
    <location>
        <begin position="121"/>
        <end position="132"/>
    </location>
</feature>
<dbReference type="OrthoDB" id="381190at2759"/>
<evidence type="ECO:0000256" key="8">
    <source>
        <dbReference type="ARBA" id="ARBA00022741"/>
    </source>
</evidence>
<dbReference type="InterPro" id="IPR011990">
    <property type="entry name" value="TPR-like_helical_dom_sf"/>
</dbReference>
<comment type="catalytic activity">
    <reaction evidence="14">
        <text>L-seryl-[protein] + ATP = O-phospho-L-seryl-[protein] + ADP + H(+)</text>
        <dbReference type="Rhea" id="RHEA:17989"/>
        <dbReference type="Rhea" id="RHEA-COMP:9863"/>
        <dbReference type="Rhea" id="RHEA-COMP:11604"/>
        <dbReference type="ChEBI" id="CHEBI:15378"/>
        <dbReference type="ChEBI" id="CHEBI:29999"/>
        <dbReference type="ChEBI" id="CHEBI:30616"/>
        <dbReference type="ChEBI" id="CHEBI:83421"/>
        <dbReference type="ChEBI" id="CHEBI:456216"/>
        <dbReference type="EC" id="2.7.11.1"/>
    </reaction>
</comment>
<dbReference type="InterPro" id="IPR050517">
    <property type="entry name" value="DDR_Repair_Kinase"/>
</dbReference>
<dbReference type="InterPro" id="IPR003151">
    <property type="entry name" value="PIK-rel_kinase_FAT"/>
</dbReference>
<evidence type="ECO:0000256" key="9">
    <source>
        <dbReference type="ARBA" id="ARBA00022777"/>
    </source>
</evidence>
<sequence>MSQSQQLNAIGLPAGTSVEMQNFTLDQIFQELKSNDEIRRLKAAKNLRVHFISISRDSTSTEQMTVYNNYINKKIFDLTNSSKTNEQLGGIDAINSLIELLSRSSEESQLSQLASSNNLAGNTSSNSTSADENSNMITRYANYLRRLLSSNDINVMRAATATIGKLSIPGVSTTADFVEFEVKRSLDWLITEKIEGKRHAAILIISSLAENSPALLYQYVKQIFNNIWIGLRDSKSSIREDSAVCLRHCLDIVYERDNDLRNYWFSKLYNEAFSVFKAAGFEAIGSDGKNGSSSNGHGHGHSSNSSSNNNINNNSNNNTNNSNGISGVGNNNSSNMNNNSSLSAAQNSQILNSPPEFIHGSLLCFRELVNQGTSVLGSKIDEIYETIMRVKDYRSVDVRREVTAIIPQMARYDKIKFVDRYMHRVLLYYISQLKVGKDKVMILLSIGDIATEAKNNMVNYLNGIVLESVRDGLSQSSIKVQRELSPACCYCLAKLVLALGPPMTKFINGYQILRLLLKSPINDNVLSVLKIFSKHLPSLEPIINDRLINNVSCCLSGYEFRHPGSPDFERLFDPDLAYNYRYDMLLKEGDAFNQNTIKKLPHLADIPASKYFEDPDVTIILQGLKTLRCFAFKNYDLTEFVQYAITHYISHQNPEIRLQASITCAELYRRSSICYERSAHSLKSVDFVLEKLLTTCITDPVAEIRLEVIKSLDDKFDPHLSQAENVKLLFMTLNDEDFEIRKQSYRVVGRLTFFNPAFIVPPLRKILIQLITNLEYGSHTTRIKEESNVLLGILISSTDDLTKSYNKQIMNALLPQAADISPVVSASAITTIGCLADVSCEDIMPFVPQIMPILIDSFQEQNSGIKRDASLKTLGQIAGSAGYVIQPLLDYPQLLGLLVNILRSESSPSVRRDTIRLLGILGALDPYKHREVERKGHDAETVARQNAPPIDMELLMKGKSPTNDDYFPTVVIRTLIKILKDNSLAAQHLAVTQTIMNIFSGLGIKCVPFLDQVIPAFEIVMHNCPISMLNTYFQQLCDLIDIVKLNIRSYLPQIFKLIQEFFPNVKLQGKVICVIERVSKALEDEFKLYMLDLVNIFLNVLEKDLSPGNMSTLRVLKAFVIFGSNLEPYIYMIIPSLIKLFEYASVNVRKAAIECVGRLSRSIPLNDYASEIIQPLLRLLSTYGGTGLRTVAMTTICSLLLQMGSDFKVFIPVVSSVLIKSKLQFPLYDQFVDRLNKGRQLPSGVVLYPDLETTTSENTQAAQPQKKLSVNPQTLRLVWDCSSKRTREDWQEWMRKLSIALLKESPSQALRACSTLASVYPQLAKDLFNCAFASCWNELHIQYQGELAQALCIALSSVNSSPEIHQALLNLTEFLEHDEKSLPIRIQTLGQYAQRSHAYAKALHYKELEFIQEPSIPTIESLISINNQLQQSDAAIGILKYAQEHHGLQLKETWYEKLQRWDDALHAYNEREKEEPNSTEITMGKMRCLHALGEWETLSMLAREKWDTSSADIKRSIAPLAAAAAWGLRQWERMDTYIAVMKKDSPDKAFFNAILSLHNNNFDEASLQINKARDLLATEVTALVSESYNRAYGVVVRVQMLAELEEIIKYKCLPQGSDKRIHIIDTWNKRLLGCQKNVDIWQRMLKARALVVKPKQDMEIWIKFANLCRKSGRLRLAEKSLNSLLDEGSAGKPGNKASPHVVYAQLKYMWSRGQKAEALNHLVDFTSKLSRDLGLNENEAITQPLPTNIPGITDDIEKFTKLLARCYLKQGEWKIAMDDTWIEKEAPSILGSFLLATHFDPKWYKAWHNWALANFEVISPQSKHRQNYIVNSNNNGNGSGNGNENLDSHGGDNKIDIQHQNINMNMILRYVVPAVKGFFHSIALSFSNPLQDTLRLLTLWLDFGGVEEVATAMQEGLQMVKVDTWLDVIPQLISHIHQPDPVVSHSLLGLLSDLGRAHPQALVYPLTVAIKSESVSRQKAALTIIDKMRAHSSVLVDQADMVSNELIRVSVLWHEMWYEALEDASRAYFNEHDVEKMFSILDPLNELIQKGPQTIREISFTNAFGKDLNDAHGWLHQFKRTKDVTYITQAWDLYYTIFRRISKQLPLLQNLDLQHVSPKLLNAHDLELAVPGTYEAGKEVIRIMKFDPIFIVITSKQRPRKLHIHGSDGKTYTFVLKAHEDIRQDSLVMQLFGLVNTLLANDPECFKRHVDIQKYAAIPLSPSSGLLGWVPNSDTFHVLIKEYRDPRKIYLDVEHRVMLQMSPDYDNLTLLEKVEVFTYALDITRGQDLYKVLWFKSKSSESWLDRRTTYTRSLAVMSMVGYILGLGDRHPSNLMMDRITGKVVHIDFGDCFEAAIMRDKYPEKVPFRLTRMLSYAMEVSGIEGSFRITSENVMKVLRDNKDSLMAILEAFAYDPLINWGFDFPIQRVIEQAGLPIKLQEGNYVELLRNGQITEEEAAVMAMRYKAGVRDARAACVLKRINDKLTGNDFKRFKGLDVPTQVDKLIQQATSVENLCQHYIGWCAFW</sequence>
<dbReference type="InterPro" id="IPR011989">
    <property type="entry name" value="ARM-like"/>
</dbReference>
<dbReference type="GO" id="GO:0044877">
    <property type="term" value="F:protein-containing complex binding"/>
    <property type="evidence" value="ECO:0007669"/>
    <property type="project" value="InterPro"/>
</dbReference>
<dbReference type="InterPro" id="IPR036940">
    <property type="entry name" value="PI3/4_kinase_cat_sf"/>
</dbReference>
<dbReference type="GO" id="GO:1905356">
    <property type="term" value="P:regulation of snRNA pseudouridine synthesis"/>
    <property type="evidence" value="ECO:0007669"/>
    <property type="project" value="UniProtKB-ARBA"/>
</dbReference>
<dbReference type="PROSITE" id="PS51190">
    <property type="entry name" value="FATC"/>
    <property type="match status" value="1"/>
</dbReference>
<evidence type="ECO:0000256" key="12">
    <source>
        <dbReference type="ARBA" id="ARBA00029427"/>
    </source>
</evidence>
<keyword evidence="11" id="KW-0131">Cell cycle</keyword>
<dbReference type="FunFam" id="1.20.120.150:FF:000001">
    <property type="entry name" value="Serine/threonine-protein kinase TOR"/>
    <property type="match status" value="1"/>
</dbReference>
<dbReference type="PROSITE" id="PS00915">
    <property type="entry name" value="PI3_4_KINASE_1"/>
    <property type="match status" value="1"/>
</dbReference>
<dbReference type="FunFam" id="1.25.10.10:FF:000371">
    <property type="entry name" value="Serine/threonine-protein kinase TOR"/>
    <property type="match status" value="1"/>
</dbReference>
<keyword evidence="8" id="KW-0547">Nucleotide-binding</keyword>
<dbReference type="Gene3D" id="1.25.40.10">
    <property type="entry name" value="Tetratricopeptide repeat domain"/>
    <property type="match status" value="1"/>
</dbReference>
<dbReference type="GO" id="GO:0005524">
    <property type="term" value="F:ATP binding"/>
    <property type="evidence" value="ECO:0007669"/>
    <property type="project" value="UniProtKB-KW"/>
</dbReference>
<dbReference type="FunFam" id="1.10.1070.11:FF:000020">
    <property type="entry name" value="Serine/threonine-protein kinase TOR"/>
    <property type="match status" value="1"/>
</dbReference>
<dbReference type="Pfam" id="PF00454">
    <property type="entry name" value="PI3_PI4_kinase"/>
    <property type="match status" value="1"/>
</dbReference>
<keyword evidence="6" id="KW-0808">Transferase</keyword>
<proteinExistence type="inferred from homology"/>
<comment type="subcellular location">
    <subcellularLocation>
        <location evidence="1">Cell membrane</location>
        <topology evidence="1">Peripheral membrane protein</topology>
        <orientation evidence="1">Cytoplasmic side</orientation>
    </subcellularLocation>
    <subcellularLocation>
        <location evidence="12">Vacuole membrane</location>
        <topology evidence="12">Peripheral membrane protein</topology>
        <orientation evidence="12">Cytoplasmic side</orientation>
    </subcellularLocation>
</comment>
<dbReference type="InterPro" id="IPR018936">
    <property type="entry name" value="PI3/4_kinase_CS"/>
</dbReference>
<dbReference type="Gene3D" id="1.25.10.10">
    <property type="entry name" value="Leucine-rich Repeat Variant"/>
    <property type="match status" value="4"/>
</dbReference>
<keyword evidence="9 20" id="KW-0418">Kinase</keyword>
<dbReference type="InterPro" id="IPR026683">
    <property type="entry name" value="TOR_cat"/>
</dbReference>
<evidence type="ECO:0000256" key="7">
    <source>
        <dbReference type="ARBA" id="ARBA00022737"/>
    </source>
</evidence>
<dbReference type="InterPro" id="IPR009076">
    <property type="entry name" value="FRB_dom"/>
</dbReference>
<dbReference type="SUPFAM" id="SSF56112">
    <property type="entry name" value="Protein kinase-like (PK-like)"/>
    <property type="match status" value="1"/>
</dbReference>
<dbReference type="PROSITE" id="PS50290">
    <property type="entry name" value="PI3_4_KINASE_3"/>
    <property type="match status" value="1"/>
</dbReference>
<comment type="similarity">
    <text evidence="2">Belongs to the PI3/PI4-kinase family.</text>
</comment>
<evidence type="ECO:0000256" key="10">
    <source>
        <dbReference type="ARBA" id="ARBA00022840"/>
    </source>
</evidence>
<dbReference type="GO" id="GO:0005634">
    <property type="term" value="C:nucleus"/>
    <property type="evidence" value="ECO:0007669"/>
    <property type="project" value="TreeGrafter"/>
</dbReference>
<dbReference type="EMBL" id="BDGI01000069">
    <property type="protein sequence ID" value="GAV28441.1"/>
    <property type="molecule type" value="Genomic_DNA"/>
</dbReference>